<accession>K0IAF6</accession>
<dbReference type="EMBL" id="CP002408">
    <property type="protein sequence ID" value="AFU58296.1"/>
    <property type="molecule type" value="Genomic_DNA"/>
</dbReference>
<dbReference type="STRING" id="1237085.Ngar_c13580"/>
<dbReference type="BioCyc" id="CNIT1237085:G1324-1356-MONOMER"/>
<reference evidence="1 2" key="1">
    <citation type="journal article" date="2012" name="Environ. Microbiol.">
        <title>The genome of the ammonia-oxidizing Candidatus Nitrososphaera gargensis: insights into metabolic versatility and environmental adaptations.</title>
        <authorList>
            <person name="Spang A."/>
            <person name="Poehlein A."/>
            <person name="Offre P."/>
            <person name="Zumbragel S."/>
            <person name="Haider S."/>
            <person name="Rychlik N."/>
            <person name="Nowka B."/>
            <person name="Schmeisser C."/>
            <person name="Lebedeva E.V."/>
            <person name="Rattei T."/>
            <person name="Bohm C."/>
            <person name="Schmid M."/>
            <person name="Galushko A."/>
            <person name="Hatzenpichler R."/>
            <person name="Weinmaier T."/>
            <person name="Daniel R."/>
            <person name="Schleper C."/>
            <person name="Spieck E."/>
            <person name="Streit W."/>
            <person name="Wagner M."/>
        </authorList>
    </citation>
    <scope>NUCLEOTIDE SEQUENCE [LARGE SCALE GENOMIC DNA]</scope>
    <source>
        <strain evidence="2">Ga9.2</strain>
    </source>
</reference>
<name>K0IAF6_NITGG</name>
<keyword evidence="2" id="KW-1185">Reference proteome</keyword>
<evidence type="ECO:0000313" key="2">
    <source>
        <dbReference type="Proteomes" id="UP000008037"/>
    </source>
</evidence>
<sequence length="181" mass="20385">MVRFKSAAESKAESEGKTVTLKEFQSIMAKKGNKGVKERREIISVYRYFDEGREKEFFYYHEQRSADTNTDGWISAYTSHVGFSEEFPPSEEFEWTPANLANIKKYFTTGTNFYAYIGDRRTAINRHDFETARLADIENRIATVRIDAQSLISAVNNVATAAAATTTTTAKKSTTTTSPAT</sequence>
<dbReference type="Proteomes" id="UP000008037">
    <property type="component" value="Chromosome"/>
</dbReference>
<dbReference type="HOGENOM" id="CLU_1485938_0_0_2"/>
<evidence type="ECO:0000313" key="1">
    <source>
        <dbReference type="EMBL" id="AFU58296.1"/>
    </source>
</evidence>
<dbReference type="RefSeq" id="WP_015018833.1">
    <property type="nucleotide sequence ID" value="NC_018719.1"/>
</dbReference>
<gene>
    <name evidence="1" type="ordered locus">Ngar_c13580</name>
</gene>
<organism evidence="1 2">
    <name type="scientific">Nitrososphaera gargensis (strain Ga9.2)</name>
    <dbReference type="NCBI Taxonomy" id="1237085"/>
    <lineage>
        <taxon>Archaea</taxon>
        <taxon>Nitrososphaerota</taxon>
        <taxon>Nitrososphaeria</taxon>
        <taxon>Nitrososphaerales</taxon>
        <taxon>Nitrososphaeraceae</taxon>
        <taxon>Nitrososphaera</taxon>
    </lineage>
</organism>
<dbReference type="GeneID" id="13797617"/>
<dbReference type="KEGG" id="nga:Ngar_c13580"/>
<protein>
    <submittedName>
        <fullName evidence="1">Uncharacterized protein</fullName>
    </submittedName>
</protein>
<dbReference type="InParanoid" id="K0IAF6"/>
<dbReference type="AlphaFoldDB" id="K0IAF6"/>
<proteinExistence type="predicted"/>